<organism evidence="1 2">
    <name type="scientific">Mytilus edulis</name>
    <name type="common">Blue mussel</name>
    <dbReference type="NCBI Taxonomy" id="6550"/>
    <lineage>
        <taxon>Eukaryota</taxon>
        <taxon>Metazoa</taxon>
        <taxon>Spiralia</taxon>
        <taxon>Lophotrochozoa</taxon>
        <taxon>Mollusca</taxon>
        <taxon>Bivalvia</taxon>
        <taxon>Autobranchia</taxon>
        <taxon>Pteriomorphia</taxon>
        <taxon>Mytilida</taxon>
        <taxon>Mytiloidea</taxon>
        <taxon>Mytilidae</taxon>
        <taxon>Mytilinae</taxon>
        <taxon>Mytilus</taxon>
    </lineage>
</organism>
<gene>
    <name evidence="1" type="ORF">MEDL_11380</name>
</gene>
<name>A0A8S3QPW5_MYTED</name>
<dbReference type="PANTHER" id="PTHR19446">
    <property type="entry name" value="REVERSE TRANSCRIPTASES"/>
    <property type="match status" value="1"/>
</dbReference>
<sequence>MQDDLTSSCDNPKEFWRKIGKIGIGAERQRNIPMEIKLEDVRLFNGCYNTLERSCSMGQGVIVQVPKCSSSDPRDPLSYRGKTLAPATYKLYCGILDSRLREKFDASDIIHDEQNGFRKDRNTIDHLLSVTSIIESRKLRKQSTYAAFIDFKRYYK</sequence>
<evidence type="ECO:0008006" key="3">
    <source>
        <dbReference type="Google" id="ProtNLM"/>
    </source>
</evidence>
<dbReference type="AlphaFoldDB" id="A0A8S3QPW5"/>
<evidence type="ECO:0000313" key="2">
    <source>
        <dbReference type="Proteomes" id="UP000683360"/>
    </source>
</evidence>
<dbReference type="Proteomes" id="UP000683360">
    <property type="component" value="Unassembled WGS sequence"/>
</dbReference>
<protein>
    <recommendedName>
        <fullName evidence="3">Reverse transcriptase domain-containing protein</fullName>
    </recommendedName>
</protein>
<accession>A0A8S3QPW5</accession>
<keyword evidence="2" id="KW-1185">Reference proteome</keyword>
<proteinExistence type="predicted"/>
<dbReference type="OrthoDB" id="6142323at2759"/>
<comment type="caution">
    <text evidence="1">The sequence shown here is derived from an EMBL/GenBank/DDBJ whole genome shotgun (WGS) entry which is preliminary data.</text>
</comment>
<reference evidence="1" key="1">
    <citation type="submission" date="2021-03" db="EMBL/GenBank/DDBJ databases">
        <authorList>
            <person name="Bekaert M."/>
        </authorList>
    </citation>
    <scope>NUCLEOTIDE SEQUENCE</scope>
</reference>
<dbReference type="EMBL" id="CAJPWZ010000559">
    <property type="protein sequence ID" value="CAG2196501.1"/>
    <property type="molecule type" value="Genomic_DNA"/>
</dbReference>
<evidence type="ECO:0000313" key="1">
    <source>
        <dbReference type="EMBL" id="CAG2196501.1"/>
    </source>
</evidence>